<accession>A0A8S5V0U1</accession>
<dbReference type="GO" id="GO:0006281">
    <property type="term" value="P:DNA repair"/>
    <property type="evidence" value="ECO:0007669"/>
    <property type="project" value="TreeGrafter"/>
</dbReference>
<dbReference type="PROSITE" id="PS51192">
    <property type="entry name" value="HELICASE_ATP_BIND_1"/>
    <property type="match status" value="1"/>
</dbReference>
<dbReference type="Gene3D" id="3.40.50.10810">
    <property type="entry name" value="Tandem AAA-ATPase domain"/>
    <property type="match status" value="1"/>
</dbReference>
<dbReference type="GO" id="GO:0005524">
    <property type="term" value="F:ATP binding"/>
    <property type="evidence" value="ECO:0007669"/>
    <property type="project" value="InterPro"/>
</dbReference>
<dbReference type="SMART" id="SM00487">
    <property type="entry name" value="DEXDc"/>
    <property type="match status" value="1"/>
</dbReference>
<dbReference type="InterPro" id="IPR038718">
    <property type="entry name" value="SNF2-like_sf"/>
</dbReference>
<dbReference type="PANTHER" id="PTHR45766:SF6">
    <property type="entry name" value="SWI_SNF-RELATED MATRIX-ASSOCIATED ACTIN-DEPENDENT REGULATOR OF CHROMATIN SUBFAMILY A-LIKE PROTEIN 1"/>
    <property type="match status" value="1"/>
</dbReference>
<evidence type="ECO:0000256" key="1">
    <source>
        <dbReference type="ARBA" id="ARBA00022801"/>
    </source>
</evidence>
<dbReference type="InterPro" id="IPR014001">
    <property type="entry name" value="Helicase_ATP-bd"/>
</dbReference>
<evidence type="ECO:0000259" key="2">
    <source>
        <dbReference type="PROSITE" id="PS51192"/>
    </source>
</evidence>
<evidence type="ECO:0000313" key="4">
    <source>
        <dbReference type="EMBL" id="DAG00370.1"/>
    </source>
</evidence>
<dbReference type="InterPro" id="IPR001650">
    <property type="entry name" value="Helicase_C-like"/>
</dbReference>
<dbReference type="GO" id="GO:0016787">
    <property type="term" value="F:hydrolase activity"/>
    <property type="evidence" value="ECO:0007669"/>
    <property type="project" value="UniProtKB-KW"/>
</dbReference>
<organism evidence="4">
    <name type="scientific">Siphoviridae sp. ct3r22</name>
    <dbReference type="NCBI Taxonomy" id="2825325"/>
    <lineage>
        <taxon>Viruses</taxon>
        <taxon>Duplodnaviria</taxon>
        <taxon>Heunggongvirae</taxon>
        <taxon>Uroviricota</taxon>
        <taxon>Caudoviricetes</taxon>
    </lineage>
</organism>
<dbReference type="Pfam" id="PF00176">
    <property type="entry name" value="SNF2-rel_dom"/>
    <property type="match status" value="1"/>
</dbReference>
<evidence type="ECO:0000259" key="3">
    <source>
        <dbReference type="PROSITE" id="PS51194"/>
    </source>
</evidence>
<protein>
    <submittedName>
        <fullName evidence="4">Chromatin remodeling complex ATPase</fullName>
    </submittedName>
</protein>
<feature type="domain" description="Helicase ATP-binding" evidence="2">
    <location>
        <begin position="107"/>
        <end position="271"/>
    </location>
</feature>
<dbReference type="InterPro" id="IPR000330">
    <property type="entry name" value="SNF2_N"/>
</dbReference>
<dbReference type="SUPFAM" id="SSF52540">
    <property type="entry name" value="P-loop containing nucleoside triphosphate hydrolases"/>
    <property type="match status" value="2"/>
</dbReference>
<dbReference type="EMBL" id="BK016180">
    <property type="protein sequence ID" value="DAG00370.1"/>
    <property type="molecule type" value="Genomic_DNA"/>
</dbReference>
<dbReference type="GO" id="GO:0031297">
    <property type="term" value="P:replication fork processing"/>
    <property type="evidence" value="ECO:0007669"/>
    <property type="project" value="TreeGrafter"/>
</dbReference>
<dbReference type="PROSITE" id="PS51194">
    <property type="entry name" value="HELICASE_CTER"/>
    <property type="match status" value="1"/>
</dbReference>
<dbReference type="Pfam" id="PF00271">
    <property type="entry name" value="Helicase_C"/>
    <property type="match status" value="1"/>
</dbReference>
<sequence length="558" mass="65305">MRYWYREKDWVYIGFEYNRCFIDMMKKEFKAKYNIATKEWYFQIGLEDSFKLKSFLELNRFENRKVVLPCEIELKESSKAIDEDILREMIEYLDFPMKPRDYQIEGITYMINHGNCINGCECGTGKTMQSILYVEVLDLFPCLVICPSSVKSSWLKEWKQWNPNRTIHVIDSKDGENTDWKADVTIINYDYLYKRGKSKEEIKLRYSRSLSKKWGTVILDEIHLCKNPKSLRSRSVKKIVKKSTKVLALSGTLIMNRPQELINVLDILGRFKEIFPSLQYFLYRYCNAKKTRFGLDCSGASYTLELNSIISHYCYFRKSKRDVLTELPDVINQTVNCPITNKKEYKQAEDDLITYLEGIDIEAAERALKAEHLVRISNLKRLSLEGKLNFIEQFLKDWTESNEDDKIIVFGTLKEPLKQLYQKFKDESELVVGECSTEEKMNKVERWKKEKQILFANTATLSTGVDGLQKVCSNMIFVEYPVGPTDLEQAISRLERMGQKNSINVYFLLSDETIDTRIGEIFKEKSKVINAVNKGTSIVEIDKIQSIDMELLKSYKSN</sequence>
<name>A0A8S5V0U1_9CAUD</name>
<feature type="domain" description="Helicase C-terminal" evidence="3">
    <location>
        <begin position="390"/>
        <end position="540"/>
    </location>
</feature>
<dbReference type="InterPro" id="IPR027417">
    <property type="entry name" value="P-loop_NTPase"/>
</dbReference>
<reference evidence="4" key="1">
    <citation type="journal article" date="2021" name="Proc. Natl. Acad. Sci. U.S.A.">
        <title>A Catalog of Tens of Thousands of Viruses from Human Metagenomes Reveals Hidden Associations with Chronic Diseases.</title>
        <authorList>
            <person name="Tisza M.J."/>
            <person name="Buck C.B."/>
        </authorList>
    </citation>
    <scope>NUCLEOTIDE SEQUENCE</scope>
    <source>
        <strain evidence="4">Ct3r22</strain>
    </source>
</reference>
<dbReference type="PANTHER" id="PTHR45766">
    <property type="entry name" value="DNA ANNEALING HELICASE AND ENDONUCLEASE ZRANB3 FAMILY MEMBER"/>
    <property type="match status" value="1"/>
</dbReference>
<keyword evidence="1" id="KW-0378">Hydrolase</keyword>
<proteinExistence type="predicted"/>
<dbReference type="Gene3D" id="3.40.50.300">
    <property type="entry name" value="P-loop containing nucleotide triphosphate hydrolases"/>
    <property type="match status" value="1"/>
</dbReference>